<keyword evidence="5" id="KW-1185">Reference proteome</keyword>
<evidence type="ECO:0000256" key="2">
    <source>
        <dbReference type="SAM" id="SignalP"/>
    </source>
</evidence>
<sequence>MRRSARSISAVLLSWAVICAALSCDDDDDGSSDPPGAPADTAPGLGPSIVRVVQASPDLPDVDVYVDDETSPLFSSVSYGDVTDFVSIPGHTHVLRFRSARGNSSSKPLFSSEPVTVPLAAATSLVAAGQYEENTHDKALRVVPVSESLVAASPGNLRVRVLHGGVDASRLDVDVDGDGKPDIKGLDRFEDSGEEGLELPADKVVRMQVTTDDPENPLTSFTLPPQSEGGEVLVVITGLLDVAPRLPNGFSLITADDEGGMDRILQDPVVYLLNTVSDPKQVDIFLDNKERVDSLVFGALSDRVQVSSESRSLDVFSSTPTSNRPGGTALVSLPTSGLKAGEQYLVVIAGPVSPLRGSSPRYRLLPFAEAFELDEDTETGTEDEQLRMRMIHAAPLRGAVDMGPLDAEGKLPSPAAADDLPFTQATEPEGLVLPPVEFTLGVRPSEAGPDEDPIEFFVGPGPLLSAGVFAVLAEDANHEPHLLLVSTAHAPWSGEDIVPGKGPQPVPPDDGDDDDDDDGDDDSDGGTDGGTDDGWGRGGSPSRGGRDWQIPDLPDSPALPSLPVRP</sequence>
<dbReference type="InterPro" id="IPR025510">
    <property type="entry name" value="DUF4397"/>
</dbReference>
<protein>
    <submittedName>
        <fullName evidence="4">DUF4397 domain-containing protein</fullName>
    </submittedName>
</protein>
<feature type="chain" id="PRO_5047034615" evidence="2">
    <location>
        <begin position="24"/>
        <end position="566"/>
    </location>
</feature>
<evidence type="ECO:0000256" key="1">
    <source>
        <dbReference type="SAM" id="MobiDB-lite"/>
    </source>
</evidence>
<proteinExistence type="predicted"/>
<dbReference type="PROSITE" id="PS51257">
    <property type="entry name" value="PROKAR_LIPOPROTEIN"/>
    <property type="match status" value="1"/>
</dbReference>
<feature type="compositionally biased region" description="Low complexity" evidence="1">
    <location>
        <begin position="32"/>
        <end position="46"/>
    </location>
</feature>
<name>A0ABX7P7M6_9BACT</name>
<feature type="compositionally biased region" description="Low complexity" evidence="1">
    <location>
        <begin position="547"/>
        <end position="566"/>
    </location>
</feature>
<evidence type="ECO:0000313" key="5">
    <source>
        <dbReference type="Proteomes" id="UP000662747"/>
    </source>
</evidence>
<organism evidence="4 5">
    <name type="scientific">Pyxidicoccus parkwayensis</name>
    <dbReference type="NCBI Taxonomy" id="2813578"/>
    <lineage>
        <taxon>Bacteria</taxon>
        <taxon>Pseudomonadati</taxon>
        <taxon>Myxococcota</taxon>
        <taxon>Myxococcia</taxon>
        <taxon>Myxococcales</taxon>
        <taxon>Cystobacterineae</taxon>
        <taxon>Myxococcaceae</taxon>
        <taxon>Pyxidicoccus</taxon>
    </lineage>
</organism>
<evidence type="ECO:0000259" key="3">
    <source>
        <dbReference type="Pfam" id="PF14344"/>
    </source>
</evidence>
<feature type="compositionally biased region" description="Acidic residues" evidence="1">
    <location>
        <begin position="509"/>
        <end position="525"/>
    </location>
</feature>
<dbReference type="RefSeq" id="WP_206728003.1">
    <property type="nucleotide sequence ID" value="NZ_CP071090.1"/>
</dbReference>
<feature type="region of interest" description="Disordered" evidence="1">
    <location>
        <begin position="26"/>
        <end position="46"/>
    </location>
</feature>
<feature type="domain" description="DUF4397" evidence="3">
    <location>
        <begin position="50"/>
        <end position="173"/>
    </location>
</feature>
<reference evidence="4 5" key="1">
    <citation type="submission" date="2021-02" db="EMBL/GenBank/DDBJ databases">
        <title>De Novo genome assembly of isolated myxobacteria.</title>
        <authorList>
            <person name="Stevens D.C."/>
        </authorList>
    </citation>
    <scope>NUCLEOTIDE SEQUENCE [LARGE SCALE GENOMIC DNA]</scope>
    <source>
        <strain evidence="5">SCPEA02</strain>
    </source>
</reference>
<keyword evidence="2" id="KW-0732">Signal</keyword>
<accession>A0ABX7P7M6</accession>
<feature type="compositionally biased region" description="Gly residues" evidence="1">
    <location>
        <begin position="526"/>
        <end position="542"/>
    </location>
</feature>
<feature type="signal peptide" evidence="2">
    <location>
        <begin position="1"/>
        <end position="23"/>
    </location>
</feature>
<dbReference type="Pfam" id="PF14344">
    <property type="entry name" value="DUF4397"/>
    <property type="match status" value="2"/>
</dbReference>
<feature type="region of interest" description="Disordered" evidence="1">
    <location>
        <begin position="493"/>
        <end position="566"/>
    </location>
</feature>
<feature type="domain" description="DUF4397" evidence="3">
    <location>
        <begin position="270"/>
        <end position="402"/>
    </location>
</feature>
<dbReference type="Proteomes" id="UP000662747">
    <property type="component" value="Chromosome"/>
</dbReference>
<dbReference type="EMBL" id="CP071090">
    <property type="protein sequence ID" value="QSQ26456.1"/>
    <property type="molecule type" value="Genomic_DNA"/>
</dbReference>
<gene>
    <name evidence="4" type="ORF">JY651_16650</name>
</gene>
<evidence type="ECO:0000313" key="4">
    <source>
        <dbReference type="EMBL" id="QSQ26456.1"/>
    </source>
</evidence>